<feature type="domain" description="DNA-directed DNA polymerase family A palm" evidence="20">
    <location>
        <begin position="761"/>
        <end position="966"/>
    </location>
</feature>
<keyword evidence="6 17" id="KW-0548">Nucleotidyltransferase</keyword>
<evidence type="ECO:0000256" key="9">
    <source>
        <dbReference type="ARBA" id="ARBA00022763"/>
    </source>
</evidence>
<evidence type="ECO:0000256" key="1">
    <source>
        <dbReference type="ARBA" id="ARBA00007705"/>
    </source>
</evidence>
<comment type="similarity">
    <text evidence="1 17">Belongs to the DNA polymerase type-A family.</text>
</comment>
<dbReference type="SMART" id="SM00482">
    <property type="entry name" value="POLAc"/>
    <property type="match status" value="1"/>
</dbReference>
<evidence type="ECO:0000256" key="15">
    <source>
        <dbReference type="ARBA" id="ARBA00049244"/>
    </source>
</evidence>
<dbReference type="EC" id="2.7.7.7" evidence="3 16"/>
<proteinExistence type="inferred from homology"/>
<evidence type="ECO:0000256" key="12">
    <source>
        <dbReference type="ARBA" id="ARBA00022932"/>
    </source>
</evidence>
<sequence>MAPFLFYKQSDFTDFLPFLICKTFVKTDRLFVYFRYNVTILTFNKRFLMATIAPNPLVLVDGSSYLYRAFHAFPPLTNKQGEPTGAMYGVLNMLKSLIAQVEPSHIAVVFDAKGKTFRDELFEQYKSHRPPMPDELRSQIQPLHQMINALGIPLLSIEGVEADDVIGTLAVQAAKDGKHVLISTGDKDMAQLVNEHIMLINTMNNTLLDREGVIEKYGIPPELIIDYLALLGDSSDNIPGVKGVGEKTAIALLQGIGSMKEIYANLDQVATLSFRGAKTFAPKLAAEKETAELSYLLATIKTDVSLELRHDQLLTQPQQRDQLVQLFGRYEFKRWLNEVMNDANPVTQTAAEKVPNNYQATQAVSSEPNFANRANVAKVEIDRTAYQCINNQALLDQWLSKLQQATLFAVDTETDALDPMVANLVGISFGLENGEACYIPLAHKGEMSEPQQNDLFTEASEPAIDLLPDQLSKATVLKELKPILENATIQKVGQNIKYDLTIFARNGIALQGVAFDTMLESYTLNSTGRHNMDDLADRYLGHQTIPFEEVAGKGKNQKTFDQITIEQATEYAAEDADITMKLHKVLSAELAKAPELVKLFEQIEMPLVSVLSRVERNGVLIDPQLLRQHSIEIEQRLAELEQQVHTEAGEVFNLASTKQLQEILFHKLGLPILKKTPKGAPSTNEEVLEELAQMGHQVPVLLMEHRGLSKLKSTYTDKLPQMINKQTGRVHTSYHQAVTATGRLSSSDPNLQNIPIRNEQGRRIRQAFIAREGYKIVAVDYSQIELRIMAHLANDQNMIKAFAEGKDIHRSTAAEIFGVPLDEVTSEQRRSAKAINFGLIYGMSDFGLSNQLGISRADAKKYMELYFQRYPAVQQFMLDIREQAAAKGYVETLFGRRLYLPDIQSSNAIRRKAAERVAINAPMQGTAADIIKVAMIGIDRAIKGCDDIQMIMQVHDELVFEIKAERVEHYTAIIKAEMENAIAMRVPLIAEVDVGENWDEAH</sequence>
<keyword evidence="11 17" id="KW-0269">Exonuclease</keyword>
<dbReference type="PANTHER" id="PTHR10133">
    <property type="entry name" value="DNA POLYMERASE I"/>
    <property type="match status" value="1"/>
</dbReference>
<evidence type="ECO:0000313" key="22">
    <source>
        <dbReference type="Proteomes" id="UP000276901"/>
    </source>
</evidence>
<dbReference type="Proteomes" id="UP000276901">
    <property type="component" value="Unassembled WGS sequence"/>
</dbReference>
<keyword evidence="22" id="KW-1185">Reference proteome</keyword>
<evidence type="ECO:0000313" key="21">
    <source>
        <dbReference type="EMBL" id="RPE96066.1"/>
    </source>
</evidence>
<feature type="domain" description="3'-5' exonuclease" evidence="18">
    <location>
        <begin position="386"/>
        <end position="591"/>
    </location>
</feature>
<evidence type="ECO:0000256" key="14">
    <source>
        <dbReference type="ARBA" id="ARBA00023204"/>
    </source>
</evidence>
<organism evidence="21 22">
    <name type="scientific">Frederiksenia canicola</name>
    <dbReference type="NCBI Taxonomy" id="123824"/>
    <lineage>
        <taxon>Bacteria</taxon>
        <taxon>Pseudomonadati</taxon>
        <taxon>Pseudomonadota</taxon>
        <taxon>Gammaproteobacteria</taxon>
        <taxon>Pasteurellales</taxon>
        <taxon>Pasteurellaceae</taxon>
        <taxon>Frederiksenia</taxon>
    </lineage>
</organism>
<dbReference type="InterPro" id="IPR002562">
    <property type="entry name" value="3'-5'_exonuclease_dom"/>
</dbReference>
<dbReference type="PROSITE" id="PS00447">
    <property type="entry name" value="DNA_POLYMERASE_A"/>
    <property type="match status" value="1"/>
</dbReference>
<dbReference type="InterPro" id="IPR020046">
    <property type="entry name" value="5-3_exonucl_a-hlix_arch_N"/>
</dbReference>
<evidence type="ECO:0000259" key="18">
    <source>
        <dbReference type="SMART" id="SM00474"/>
    </source>
</evidence>
<dbReference type="CDD" id="cd09859">
    <property type="entry name" value="PIN_53EXO"/>
    <property type="match status" value="1"/>
</dbReference>
<dbReference type="CDD" id="cd08637">
    <property type="entry name" value="DNA_pol_A_pol_I_C"/>
    <property type="match status" value="1"/>
</dbReference>
<dbReference type="Gene3D" id="3.30.70.370">
    <property type="match status" value="1"/>
</dbReference>
<dbReference type="Pfam" id="PF01612">
    <property type="entry name" value="DNA_pol_A_exo1"/>
    <property type="match status" value="1"/>
</dbReference>
<feature type="domain" description="5'-3' exonuclease" evidence="19">
    <location>
        <begin position="55"/>
        <end position="316"/>
    </location>
</feature>
<name>A0ABX9XWF6_9PAST</name>
<dbReference type="InterPro" id="IPR012337">
    <property type="entry name" value="RNaseH-like_sf"/>
</dbReference>
<evidence type="ECO:0000256" key="3">
    <source>
        <dbReference type="ARBA" id="ARBA00012417"/>
    </source>
</evidence>
<keyword evidence="10 17" id="KW-0378">Hydrolase</keyword>
<evidence type="ECO:0000259" key="20">
    <source>
        <dbReference type="SMART" id="SM00482"/>
    </source>
</evidence>
<keyword evidence="12 17" id="KW-0239">DNA-directed DNA polymerase</keyword>
<dbReference type="PRINTS" id="PR00868">
    <property type="entry name" value="DNAPOLI"/>
</dbReference>
<dbReference type="NCBIfam" id="TIGR00593">
    <property type="entry name" value="pola"/>
    <property type="match status" value="1"/>
</dbReference>
<dbReference type="InterPro" id="IPR029060">
    <property type="entry name" value="PIN-like_dom_sf"/>
</dbReference>
<keyword evidence="7 17" id="KW-0235">DNA replication</keyword>
<dbReference type="InterPro" id="IPR036397">
    <property type="entry name" value="RNaseH_sf"/>
</dbReference>
<evidence type="ECO:0000256" key="6">
    <source>
        <dbReference type="ARBA" id="ARBA00022695"/>
    </source>
</evidence>
<evidence type="ECO:0000256" key="4">
    <source>
        <dbReference type="ARBA" id="ARBA00020311"/>
    </source>
</evidence>
<dbReference type="SUPFAM" id="SSF47807">
    <property type="entry name" value="5' to 3' exonuclease, C-terminal subdomain"/>
    <property type="match status" value="1"/>
</dbReference>
<dbReference type="EMBL" id="RKQT01000001">
    <property type="protein sequence ID" value="RPE96066.1"/>
    <property type="molecule type" value="Genomic_DNA"/>
</dbReference>
<dbReference type="CDD" id="cd09898">
    <property type="entry name" value="H3TH_53EXO"/>
    <property type="match status" value="1"/>
</dbReference>
<evidence type="ECO:0000256" key="17">
    <source>
        <dbReference type="RuleBase" id="RU004460"/>
    </source>
</evidence>
<dbReference type="SUPFAM" id="SSF56672">
    <property type="entry name" value="DNA/RNA polymerases"/>
    <property type="match status" value="1"/>
</dbReference>
<keyword evidence="5 17" id="KW-0808">Transferase</keyword>
<evidence type="ECO:0000256" key="16">
    <source>
        <dbReference type="NCBIfam" id="TIGR00593"/>
    </source>
</evidence>
<dbReference type="Gene3D" id="1.10.150.20">
    <property type="entry name" value="5' to 3' exonuclease, C-terminal subdomain"/>
    <property type="match status" value="2"/>
</dbReference>
<comment type="catalytic activity">
    <reaction evidence="15 17">
        <text>DNA(n) + a 2'-deoxyribonucleoside 5'-triphosphate = DNA(n+1) + diphosphate</text>
        <dbReference type="Rhea" id="RHEA:22508"/>
        <dbReference type="Rhea" id="RHEA-COMP:17339"/>
        <dbReference type="Rhea" id="RHEA-COMP:17340"/>
        <dbReference type="ChEBI" id="CHEBI:33019"/>
        <dbReference type="ChEBI" id="CHEBI:61560"/>
        <dbReference type="ChEBI" id="CHEBI:173112"/>
        <dbReference type="EC" id="2.7.7.7"/>
    </reaction>
</comment>
<evidence type="ECO:0000259" key="19">
    <source>
        <dbReference type="SMART" id="SM00475"/>
    </source>
</evidence>
<dbReference type="InterPro" id="IPR001098">
    <property type="entry name" value="DNA-dir_DNA_pol_A_palm_dom"/>
</dbReference>
<dbReference type="Gene3D" id="3.40.50.1010">
    <property type="entry name" value="5'-nuclease"/>
    <property type="match status" value="1"/>
</dbReference>
<evidence type="ECO:0000256" key="10">
    <source>
        <dbReference type="ARBA" id="ARBA00022801"/>
    </source>
</evidence>
<protein>
    <recommendedName>
        <fullName evidence="4 16">DNA polymerase I</fullName>
        <ecNumber evidence="3 16">2.7.7.7</ecNumber>
    </recommendedName>
</protein>
<keyword evidence="9 17" id="KW-0227">DNA damage</keyword>
<comment type="subunit">
    <text evidence="2">Single-chain monomer with multiple functions.</text>
</comment>
<dbReference type="Pfam" id="PF01367">
    <property type="entry name" value="5_3_exonuc"/>
    <property type="match status" value="1"/>
</dbReference>
<dbReference type="PANTHER" id="PTHR10133:SF27">
    <property type="entry name" value="DNA POLYMERASE NU"/>
    <property type="match status" value="1"/>
</dbReference>
<dbReference type="Gene3D" id="1.20.1060.10">
    <property type="entry name" value="Taq DNA Polymerase, Chain T, domain 4"/>
    <property type="match status" value="1"/>
</dbReference>
<dbReference type="SMART" id="SM00475">
    <property type="entry name" value="53EXOc"/>
    <property type="match status" value="1"/>
</dbReference>
<evidence type="ECO:0000256" key="8">
    <source>
        <dbReference type="ARBA" id="ARBA00022722"/>
    </source>
</evidence>
<dbReference type="InterPro" id="IPR019760">
    <property type="entry name" value="DNA-dir_DNA_pol_A_CS"/>
</dbReference>
<gene>
    <name evidence="17" type="primary">polA</name>
    <name evidence="21" type="ORF">EDC49_0447</name>
</gene>
<dbReference type="InterPro" id="IPR036279">
    <property type="entry name" value="5-3_exonuclease_C_sf"/>
</dbReference>
<keyword evidence="13 17" id="KW-0238">DNA-binding</keyword>
<keyword evidence="14 17" id="KW-0234">DNA repair</keyword>
<dbReference type="InterPro" id="IPR002421">
    <property type="entry name" value="5-3_exonuclease"/>
</dbReference>
<reference evidence="21 22" key="1">
    <citation type="submission" date="2018-11" db="EMBL/GenBank/DDBJ databases">
        <title>Genomic Encyclopedia of Type Strains, Phase IV (KMG-IV): sequencing the most valuable type-strain genomes for metagenomic binning, comparative biology and taxonomic classification.</title>
        <authorList>
            <person name="Goeker M."/>
        </authorList>
    </citation>
    <scope>NUCLEOTIDE SEQUENCE [LARGE SCALE GENOMIC DNA]</scope>
    <source>
        <strain evidence="21 22">DSM 25797</strain>
    </source>
</reference>
<dbReference type="Gene3D" id="3.30.420.10">
    <property type="entry name" value="Ribonuclease H-like superfamily/Ribonuclease H"/>
    <property type="match status" value="1"/>
</dbReference>
<dbReference type="InterPro" id="IPR002298">
    <property type="entry name" value="DNA_polymerase_A"/>
</dbReference>
<evidence type="ECO:0000256" key="5">
    <source>
        <dbReference type="ARBA" id="ARBA00022679"/>
    </source>
</evidence>
<dbReference type="NCBIfam" id="NF004397">
    <property type="entry name" value="PRK05755.1"/>
    <property type="match status" value="1"/>
</dbReference>
<dbReference type="Pfam" id="PF00476">
    <property type="entry name" value="DNA_pol_A"/>
    <property type="match status" value="1"/>
</dbReference>
<dbReference type="SUPFAM" id="SSF88723">
    <property type="entry name" value="PIN domain-like"/>
    <property type="match status" value="1"/>
</dbReference>
<dbReference type="Pfam" id="PF02739">
    <property type="entry name" value="5_3_exonuc_N"/>
    <property type="match status" value="1"/>
</dbReference>
<comment type="function">
    <text evidence="17">In addition to polymerase activity, this DNA polymerase exhibits 3'-5' and 5'-3' exonuclease activity.</text>
</comment>
<dbReference type="InterPro" id="IPR018320">
    <property type="entry name" value="DNA_polymerase_1"/>
</dbReference>
<dbReference type="SUPFAM" id="SSF53098">
    <property type="entry name" value="Ribonuclease H-like"/>
    <property type="match status" value="1"/>
</dbReference>
<evidence type="ECO:0000256" key="7">
    <source>
        <dbReference type="ARBA" id="ARBA00022705"/>
    </source>
</evidence>
<dbReference type="SMART" id="SM00474">
    <property type="entry name" value="35EXOc"/>
    <property type="match status" value="1"/>
</dbReference>
<dbReference type="CDD" id="cd06139">
    <property type="entry name" value="DNA_polA_I_Ecoli_like_exo"/>
    <property type="match status" value="1"/>
</dbReference>
<dbReference type="InterPro" id="IPR020045">
    <property type="entry name" value="DNA_polI_H3TH"/>
</dbReference>
<accession>A0ABX9XWF6</accession>
<dbReference type="InterPro" id="IPR043502">
    <property type="entry name" value="DNA/RNA_pol_sf"/>
</dbReference>
<keyword evidence="8" id="KW-0540">Nuclease</keyword>
<evidence type="ECO:0000256" key="11">
    <source>
        <dbReference type="ARBA" id="ARBA00022839"/>
    </source>
</evidence>
<dbReference type="InterPro" id="IPR008918">
    <property type="entry name" value="HhH2"/>
</dbReference>
<comment type="caution">
    <text evidence="21">The sequence shown here is derived from an EMBL/GenBank/DDBJ whole genome shotgun (WGS) entry which is preliminary data.</text>
</comment>
<evidence type="ECO:0000256" key="2">
    <source>
        <dbReference type="ARBA" id="ARBA00011541"/>
    </source>
</evidence>
<evidence type="ECO:0000256" key="13">
    <source>
        <dbReference type="ARBA" id="ARBA00023125"/>
    </source>
</evidence>
<dbReference type="SMART" id="SM00279">
    <property type="entry name" value="HhH2"/>
    <property type="match status" value="1"/>
</dbReference>